<dbReference type="SUPFAM" id="SSF51905">
    <property type="entry name" value="FAD/NAD(P)-binding domain"/>
    <property type="match status" value="1"/>
</dbReference>
<proteinExistence type="predicted"/>
<dbReference type="InterPro" id="IPR036188">
    <property type="entry name" value="FAD/NAD-bd_sf"/>
</dbReference>
<organism evidence="3 4">
    <name type="scientific">Streptomyces lunalinharesii</name>
    <dbReference type="NCBI Taxonomy" id="333384"/>
    <lineage>
        <taxon>Bacteria</taxon>
        <taxon>Bacillati</taxon>
        <taxon>Actinomycetota</taxon>
        <taxon>Actinomycetes</taxon>
        <taxon>Kitasatosporales</taxon>
        <taxon>Streptomycetaceae</taxon>
        <taxon>Streptomyces</taxon>
    </lineage>
</organism>
<evidence type="ECO:0000259" key="2">
    <source>
        <dbReference type="Pfam" id="PF07992"/>
    </source>
</evidence>
<name>A0ABN3SRQ1_9ACTN</name>
<protein>
    <submittedName>
        <fullName evidence="3">FAD/NAD(P)-binding oxidoreductase</fullName>
    </submittedName>
</protein>
<evidence type="ECO:0000313" key="4">
    <source>
        <dbReference type="Proteomes" id="UP001500994"/>
    </source>
</evidence>
<dbReference type="InterPro" id="IPR023753">
    <property type="entry name" value="FAD/NAD-binding_dom"/>
</dbReference>
<dbReference type="EMBL" id="BAAARK010000032">
    <property type="protein sequence ID" value="GAA2683717.1"/>
    <property type="molecule type" value="Genomic_DNA"/>
</dbReference>
<keyword evidence="4" id="KW-1185">Reference proteome</keyword>
<dbReference type="Gene3D" id="3.50.50.60">
    <property type="entry name" value="FAD/NAD(P)-binding domain"/>
    <property type="match status" value="2"/>
</dbReference>
<dbReference type="PANTHER" id="PTHR10632:SF2">
    <property type="entry name" value="SULFIDE:QUINONE OXIDOREDUCTASE, MITOCHONDRIAL"/>
    <property type="match status" value="1"/>
</dbReference>
<sequence>MRNPNPQEPPTSQETRMTRPAADADPAPAATPVHHQVLIVGGGTAGITVAARLRRAGVRDVALLDPADTHWYQPLWTLVGGGQAPLRAALRPEAEVIPPGVRWLRERATAVDPVARTVTTATGRVFSYGRLVLAPGLHLDWDGVPGLARAVGHHGVSSNYRADLAPYTWELIRRMRRGTAVFTMPSGPVKCGGAPQKIAYLAADHWRKRGVLGNIRTVLALPEPSLFKVPVFARALEGAARRYGIEVRLQTELTQLDGPGRAAVLTDHATGRTETVRYDLLHAVPPQRAPQWLADGPLADPGSPHGYVKTDPHTLQSPDFPEVYALGDVAHLPTSKTGAAIRKQAPVLVANLLAGLRGRPATARYDGYTSCPLVTARHKMLLAEFDYDLRPAPSIPFLDTTRERTDMWFLKRYGLPQLYFQGMLKGRA</sequence>
<dbReference type="PANTHER" id="PTHR10632">
    <property type="entry name" value="SULFIDE:QUINONE OXIDOREDUCTASE"/>
    <property type="match status" value="1"/>
</dbReference>
<reference evidence="3 4" key="1">
    <citation type="journal article" date="2019" name="Int. J. Syst. Evol. Microbiol.">
        <title>The Global Catalogue of Microorganisms (GCM) 10K type strain sequencing project: providing services to taxonomists for standard genome sequencing and annotation.</title>
        <authorList>
            <consortium name="The Broad Institute Genomics Platform"/>
            <consortium name="The Broad Institute Genome Sequencing Center for Infectious Disease"/>
            <person name="Wu L."/>
            <person name="Ma J."/>
        </authorList>
    </citation>
    <scope>NUCLEOTIDE SEQUENCE [LARGE SCALE GENOMIC DNA]</scope>
    <source>
        <strain evidence="3 4">JCM 16374</strain>
    </source>
</reference>
<gene>
    <name evidence="3" type="ORF">GCM10009864_65880</name>
</gene>
<feature type="domain" description="FAD/NAD(P)-binding" evidence="2">
    <location>
        <begin position="36"/>
        <end position="334"/>
    </location>
</feature>
<dbReference type="PRINTS" id="PR00420">
    <property type="entry name" value="RNGMNOXGNASE"/>
</dbReference>
<feature type="compositionally biased region" description="Low complexity" evidence="1">
    <location>
        <begin position="20"/>
        <end position="30"/>
    </location>
</feature>
<dbReference type="Proteomes" id="UP001500994">
    <property type="component" value="Unassembled WGS sequence"/>
</dbReference>
<dbReference type="InterPro" id="IPR015904">
    <property type="entry name" value="Sulphide_quinone_reductase"/>
</dbReference>
<comment type="caution">
    <text evidence="3">The sequence shown here is derived from an EMBL/GenBank/DDBJ whole genome shotgun (WGS) entry which is preliminary data.</text>
</comment>
<evidence type="ECO:0000313" key="3">
    <source>
        <dbReference type="EMBL" id="GAA2683717.1"/>
    </source>
</evidence>
<evidence type="ECO:0000256" key="1">
    <source>
        <dbReference type="SAM" id="MobiDB-lite"/>
    </source>
</evidence>
<feature type="region of interest" description="Disordered" evidence="1">
    <location>
        <begin position="1"/>
        <end position="30"/>
    </location>
</feature>
<accession>A0ABN3SRQ1</accession>
<dbReference type="Pfam" id="PF07992">
    <property type="entry name" value="Pyr_redox_2"/>
    <property type="match status" value="1"/>
</dbReference>